<dbReference type="GO" id="GO:0000981">
    <property type="term" value="F:DNA-binding transcription factor activity, RNA polymerase II-specific"/>
    <property type="evidence" value="ECO:0007669"/>
    <property type="project" value="InterPro"/>
</dbReference>
<comment type="caution">
    <text evidence="8">The sequence shown here is derived from an EMBL/GenBank/DDBJ whole genome shotgun (WGS) entry which is preliminary data.</text>
</comment>
<reference evidence="8 9" key="1">
    <citation type="submission" date="2016-07" db="EMBL/GenBank/DDBJ databases">
        <title>Pervasive Adenine N6-methylation of Active Genes in Fungi.</title>
        <authorList>
            <consortium name="DOE Joint Genome Institute"/>
            <person name="Mondo S.J."/>
            <person name="Dannebaum R.O."/>
            <person name="Kuo R.C."/>
            <person name="Labutti K."/>
            <person name="Haridas S."/>
            <person name="Kuo A."/>
            <person name="Salamov A."/>
            <person name="Ahrendt S.R."/>
            <person name="Lipzen A."/>
            <person name="Sullivan W."/>
            <person name="Andreopoulos W.B."/>
            <person name="Clum A."/>
            <person name="Lindquist E."/>
            <person name="Daum C."/>
            <person name="Ramamoorthy G.K."/>
            <person name="Gryganskyi A."/>
            <person name="Culley D."/>
            <person name="Magnuson J.K."/>
            <person name="James T.Y."/>
            <person name="O'Malley M.A."/>
            <person name="Stajich J.E."/>
            <person name="Spatafora J.W."/>
            <person name="Visel A."/>
            <person name="Grigoriev I.V."/>
        </authorList>
    </citation>
    <scope>NUCLEOTIDE SEQUENCE [LARGE SCALE GENOMIC DNA]</scope>
    <source>
        <strain evidence="8 9">CBS 115471</strain>
    </source>
</reference>
<dbReference type="AlphaFoldDB" id="A0A1Y1ZRR2"/>
<dbReference type="PROSITE" id="PS00463">
    <property type="entry name" value="ZN2_CY6_FUNGAL_1"/>
    <property type="match status" value="1"/>
</dbReference>
<gene>
    <name evidence="8" type="ORF">BCR34DRAFT_481807</name>
</gene>
<keyword evidence="5" id="KW-0804">Transcription</keyword>
<dbReference type="OrthoDB" id="3598904at2759"/>
<dbReference type="CDD" id="cd00067">
    <property type="entry name" value="GAL4"/>
    <property type="match status" value="1"/>
</dbReference>
<dbReference type="EMBL" id="MCFA01000046">
    <property type="protein sequence ID" value="ORY12943.1"/>
    <property type="molecule type" value="Genomic_DNA"/>
</dbReference>
<evidence type="ECO:0000256" key="6">
    <source>
        <dbReference type="ARBA" id="ARBA00023242"/>
    </source>
</evidence>
<keyword evidence="1" id="KW-0479">Metal-binding</keyword>
<dbReference type="Pfam" id="PF00172">
    <property type="entry name" value="Zn_clus"/>
    <property type="match status" value="1"/>
</dbReference>
<evidence type="ECO:0000256" key="3">
    <source>
        <dbReference type="ARBA" id="ARBA00023015"/>
    </source>
</evidence>
<evidence type="ECO:0000256" key="4">
    <source>
        <dbReference type="ARBA" id="ARBA00023125"/>
    </source>
</evidence>
<dbReference type="PANTHER" id="PTHR36206">
    <property type="entry name" value="ASPERCRYPTIN BIOSYNTHESIS CLUSTER-SPECIFIC TRANSCRIPTION REGULATOR ATNN-RELATED"/>
    <property type="match status" value="1"/>
</dbReference>
<dbReference type="InterPro" id="IPR052360">
    <property type="entry name" value="Transcr_Regulatory_Proteins"/>
</dbReference>
<dbReference type="GO" id="GO:0008270">
    <property type="term" value="F:zinc ion binding"/>
    <property type="evidence" value="ECO:0007669"/>
    <property type="project" value="InterPro"/>
</dbReference>
<dbReference type="InterPro" id="IPR001138">
    <property type="entry name" value="Zn2Cys6_DnaBD"/>
</dbReference>
<dbReference type="PROSITE" id="PS50048">
    <property type="entry name" value="ZN2_CY6_FUNGAL_2"/>
    <property type="match status" value="1"/>
</dbReference>
<dbReference type="Gene3D" id="4.10.240.10">
    <property type="entry name" value="Zn(2)-C6 fungal-type DNA-binding domain"/>
    <property type="match status" value="1"/>
</dbReference>
<evidence type="ECO:0000256" key="1">
    <source>
        <dbReference type="ARBA" id="ARBA00022723"/>
    </source>
</evidence>
<evidence type="ECO:0000313" key="9">
    <source>
        <dbReference type="Proteomes" id="UP000193144"/>
    </source>
</evidence>
<name>A0A1Y1ZRR2_9PLEO</name>
<accession>A0A1Y1ZRR2</accession>
<evidence type="ECO:0000313" key="8">
    <source>
        <dbReference type="EMBL" id="ORY12943.1"/>
    </source>
</evidence>
<dbReference type="Proteomes" id="UP000193144">
    <property type="component" value="Unassembled WGS sequence"/>
</dbReference>
<keyword evidence="4" id="KW-0238">DNA-binding</keyword>
<dbReference type="GO" id="GO:0003677">
    <property type="term" value="F:DNA binding"/>
    <property type="evidence" value="ECO:0007669"/>
    <property type="project" value="UniProtKB-KW"/>
</dbReference>
<protein>
    <recommendedName>
        <fullName evidence="7">Zn(2)-C6 fungal-type domain-containing protein</fullName>
    </recommendedName>
</protein>
<keyword evidence="9" id="KW-1185">Reference proteome</keyword>
<feature type="domain" description="Zn(2)-C6 fungal-type" evidence="7">
    <location>
        <begin position="23"/>
        <end position="51"/>
    </location>
</feature>
<proteinExistence type="predicted"/>
<dbReference type="InterPro" id="IPR036864">
    <property type="entry name" value="Zn2-C6_fun-type_DNA-bd_sf"/>
</dbReference>
<keyword evidence="6" id="KW-0539">Nucleus</keyword>
<evidence type="ECO:0000259" key="7">
    <source>
        <dbReference type="PROSITE" id="PS50048"/>
    </source>
</evidence>
<dbReference type="STRING" id="1231657.A0A1Y1ZRR2"/>
<evidence type="ECO:0000256" key="5">
    <source>
        <dbReference type="ARBA" id="ARBA00023163"/>
    </source>
</evidence>
<dbReference type="SMART" id="SM00066">
    <property type="entry name" value="GAL4"/>
    <property type="match status" value="1"/>
</dbReference>
<organism evidence="8 9">
    <name type="scientific">Clohesyomyces aquaticus</name>
    <dbReference type="NCBI Taxonomy" id="1231657"/>
    <lineage>
        <taxon>Eukaryota</taxon>
        <taxon>Fungi</taxon>
        <taxon>Dikarya</taxon>
        <taxon>Ascomycota</taxon>
        <taxon>Pezizomycotina</taxon>
        <taxon>Dothideomycetes</taxon>
        <taxon>Pleosporomycetidae</taxon>
        <taxon>Pleosporales</taxon>
        <taxon>Lindgomycetaceae</taxon>
        <taxon>Clohesyomyces</taxon>
    </lineage>
</organism>
<sequence length="541" mass="60813">MAPTSSKKVQVRKKAWKPKTRTGCITCRIRRIKCDEARPECGRCSTTGRKCDGYTSPAQPLPSEAHHMVVSPKSSILPMGVPVVQLGSAQEREALYFYRQHSAFELAGSYDSRFWQFAIPCAFHSNAAIRHAVVALATLHRKLIAGNTAVVPDDASDNQMRFALEQCNRSIRAVVTSPAERTMTDRLHMLSLTILFHFLACIQGHQSLAFEHLRSGLRILREVDSDIASGMDCTSEYPISLDAIRPVFVDMDVQARGIMSDEDLAAWEPKPITEPILNEGVFKTVHQAQFYFDATFNSLVALIQEMDVHPPKSDSEMKVFREEIERLRIQFEAGSRLLHEFFLRQSVLVGEEARIGLQLIQSETLIFLAAATNCRQPRETRWAPLEPEFEKIVNLAAQLYGADPWLSLPSAAACESDYDLPTDSGTLSRPVFSARSKVVPGLYVVATRSRNIALRKRAIAMLLKYPRREGVWDGVLAGRVCYEILCLEEPASDGQTTNMEADYKIMDVAIQYTGLRGMAAELKTERQYREGEPGVWRHFAW</sequence>
<dbReference type="SUPFAM" id="SSF57701">
    <property type="entry name" value="Zn2/Cys6 DNA-binding domain"/>
    <property type="match status" value="1"/>
</dbReference>
<keyword evidence="2" id="KW-0862">Zinc</keyword>
<evidence type="ECO:0000256" key="2">
    <source>
        <dbReference type="ARBA" id="ARBA00022833"/>
    </source>
</evidence>
<dbReference type="PANTHER" id="PTHR36206:SF12">
    <property type="entry name" value="ASPERCRYPTIN BIOSYNTHESIS CLUSTER-SPECIFIC TRANSCRIPTION REGULATOR ATNN-RELATED"/>
    <property type="match status" value="1"/>
</dbReference>
<keyword evidence="3" id="KW-0805">Transcription regulation</keyword>